<organism evidence="5 6">
    <name type="scientific">Serratia phage Parlo</name>
    <dbReference type="NCBI Taxonomy" id="2557554"/>
    <lineage>
        <taxon>Viruses</taxon>
        <taxon>Duplodnaviria</taxon>
        <taxon>Heunggongvirae</taxon>
        <taxon>Uroviricota</taxon>
        <taxon>Caudoviricetes</taxon>
        <taxon>Parlovirus</taxon>
        <taxon>Parlovirus parlo</taxon>
    </lineage>
</organism>
<keyword evidence="2" id="KW-0946">Virion</keyword>
<keyword evidence="6" id="KW-1185">Reference proteome</keyword>
<evidence type="ECO:0000313" key="5">
    <source>
        <dbReference type="EMBL" id="QBQ72227.1"/>
    </source>
</evidence>
<keyword evidence="2" id="KW-1227">Viral tail protein</keyword>
<dbReference type="Pfam" id="PF13884">
    <property type="entry name" value="Peptidase_S74"/>
    <property type="match status" value="1"/>
</dbReference>
<evidence type="ECO:0000259" key="4">
    <source>
        <dbReference type="Pfam" id="PF13884"/>
    </source>
</evidence>
<evidence type="ECO:0000313" key="6">
    <source>
        <dbReference type="Proteomes" id="UP000307326"/>
    </source>
</evidence>
<accession>A0A482MI43</accession>
<feature type="domain" description="Peptidase S74" evidence="4">
    <location>
        <begin position="326"/>
        <end position="375"/>
    </location>
</feature>
<dbReference type="EMBL" id="MK618715">
    <property type="protein sequence ID" value="QBQ72227.1"/>
    <property type="molecule type" value="Genomic_DNA"/>
</dbReference>
<comment type="subcellular location">
    <subcellularLocation>
        <location evidence="1">Virion</location>
    </subcellularLocation>
</comment>
<gene>
    <name evidence="5" type="ORF">CPT_Parlo_078</name>
</gene>
<feature type="region of interest" description="Disordered" evidence="3">
    <location>
        <begin position="164"/>
        <end position="185"/>
    </location>
</feature>
<dbReference type="GO" id="GO:0098015">
    <property type="term" value="C:virus tail"/>
    <property type="evidence" value="ECO:0007669"/>
    <property type="project" value="UniProtKB-KW"/>
</dbReference>
<sequence>MQLEFSMMLTLATMALITLRPQLAFQIIDAFKPEADEKPERKAWEDLLMFKKGSSSAPSPDPRIGEAALKQAELGQQSLDFWKDQMGIANERQKGQDAIANQVTQQQLDASKQAQQWATEDRNRWNTVFKPMQDEFIDTAKNWDSEERQNKLAAEASADVLSNAAQQRDATNRQQAAMGVDPRSGRYQGVDRAAELATGLNVAGAQNNARNTVRKEGVAMKADAINMGSGLAVNPATSLGLGVSSGSAAMGTTSANNAQAAGHAGMMQNGFNSAMQGQAGMASALNNQYSNQLNAWSAQQQANANSTSSLFGGLGSIAGMGLMAFSSKDYKEDKKPIEGGLDAVNSMPVEEWKYKDGIADGGEHIGPYAEDFQKATGKGNGKMIPVMDAVGVTMKAVQELDKKVEALGRSVKRPARAA</sequence>
<name>A0A482MI43_9CAUD</name>
<proteinExistence type="predicted"/>
<evidence type="ECO:0000256" key="3">
    <source>
        <dbReference type="SAM" id="MobiDB-lite"/>
    </source>
</evidence>
<reference evidence="6" key="1">
    <citation type="submission" date="2019-03" db="EMBL/GenBank/DDBJ databases">
        <authorList>
            <person name="Bockoven R."/>
            <person name="Gutierrez J."/>
            <person name="Newkirk H."/>
            <person name="Liu M."/>
            <person name="Ramsey J."/>
            <person name="Cahill J."/>
        </authorList>
    </citation>
    <scope>NUCLEOTIDE SEQUENCE [LARGE SCALE GENOMIC DNA]</scope>
</reference>
<feature type="compositionally biased region" description="Polar residues" evidence="3">
    <location>
        <begin position="164"/>
        <end position="175"/>
    </location>
</feature>
<protein>
    <submittedName>
        <fullName evidence="5">Intramolecular chaperone auto-processing domain-containing protein</fullName>
    </submittedName>
</protein>
<evidence type="ECO:0000256" key="2">
    <source>
        <dbReference type="ARBA" id="ARBA00022732"/>
    </source>
</evidence>
<dbReference type="InterPro" id="IPR030392">
    <property type="entry name" value="S74_ICA"/>
</dbReference>
<evidence type="ECO:0000256" key="1">
    <source>
        <dbReference type="ARBA" id="ARBA00004328"/>
    </source>
</evidence>
<dbReference type="Proteomes" id="UP000307326">
    <property type="component" value="Segment"/>
</dbReference>